<reference evidence="3" key="1">
    <citation type="submission" date="2022-08" db="EMBL/GenBank/DDBJ databases">
        <title>A Global Phylogenomic Analysis of the Shiitake Genus Lentinula.</title>
        <authorList>
            <consortium name="DOE Joint Genome Institute"/>
            <person name="Sierra-Patev S."/>
            <person name="Min B."/>
            <person name="Naranjo-Ortiz M."/>
            <person name="Looney B."/>
            <person name="Konkel Z."/>
            <person name="Slot J.C."/>
            <person name="Sakamoto Y."/>
            <person name="Steenwyk J.L."/>
            <person name="Rokas A."/>
            <person name="Carro J."/>
            <person name="Camarero S."/>
            <person name="Ferreira P."/>
            <person name="Molpeceres G."/>
            <person name="Ruiz-Duenas F.J."/>
            <person name="Serrano A."/>
            <person name="Henrissat B."/>
            <person name="Drula E."/>
            <person name="Hughes K.W."/>
            <person name="Mata J.L."/>
            <person name="Ishikawa N.K."/>
            <person name="Vargas-Isla R."/>
            <person name="Ushijima S."/>
            <person name="Smith C.A."/>
            <person name="Ahrendt S."/>
            <person name="Andreopoulos W."/>
            <person name="He G."/>
            <person name="Labutti K."/>
            <person name="Lipzen A."/>
            <person name="Ng V."/>
            <person name="Riley R."/>
            <person name="Sandor L."/>
            <person name="Barry K."/>
            <person name="Martinez A.T."/>
            <person name="Xiao Y."/>
            <person name="Gibbons J.G."/>
            <person name="Terashima K."/>
            <person name="Grigoriev I.V."/>
            <person name="Hibbett D.S."/>
        </authorList>
    </citation>
    <scope>NUCLEOTIDE SEQUENCE</scope>
    <source>
        <strain evidence="3">JLM2183</strain>
    </source>
</reference>
<dbReference type="Proteomes" id="UP001150266">
    <property type="component" value="Unassembled WGS sequence"/>
</dbReference>
<keyword evidence="2" id="KW-0472">Membrane</keyword>
<proteinExistence type="predicted"/>
<name>A0A9W9DXU7_9AGAR</name>
<accession>A0A9W9DXU7</accession>
<organism evidence="3 4">
    <name type="scientific">Lentinula aciculospora</name>
    <dbReference type="NCBI Taxonomy" id="153920"/>
    <lineage>
        <taxon>Eukaryota</taxon>
        <taxon>Fungi</taxon>
        <taxon>Dikarya</taxon>
        <taxon>Basidiomycota</taxon>
        <taxon>Agaricomycotina</taxon>
        <taxon>Agaricomycetes</taxon>
        <taxon>Agaricomycetidae</taxon>
        <taxon>Agaricales</taxon>
        <taxon>Marasmiineae</taxon>
        <taxon>Omphalotaceae</taxon>
        <taxon>Lentinula</taxon>
    </lineage>
</organism>
<protein>
    <submittedName>
        <fullName evidence="3">Uncharacterized protein</fullName>
    </submittedName>
</protein>
<dbReference type="AlphaFoldDB" id="A0A9W9DXU7"/>
<keyword evidence="2" id="KW-1133">Transmembrane helix</keyword>
<sequence length="98" mass="10079">MAGSRSPGLAITAVAAISISAGAMFVMQKDVKKKEGQASIFRACIHLLSSPGQDLISIALLEPGDSDRTVGKGGDEHLSSAEVSEVVSQRASRGNPSK</sequence>
<comment type="caution">
    <text evidence="3">The sequence shown here is derived from an EMBL/GenBank/DDBJ whole genome shotgun (WGS) entry which is preliminary data.</text>
</comment>
<feature type="compositionally biased region" description="Polar residues" evidence="1">
    <location>
        <begin position="86"/>
        <end position="98"/>
    </location>
</feature>
<feature type="region of interest" description="Disordered" evidence="1">
    <location>
        <begin position="66"/>
        <end position="98"/>
    </location>
</feature>
<keyword evidence="4" id="KW-1185">Reference proteome</keyword>
<evidence type="ECO:0000256" key="2">
    <source>
        <dbReference type="SAM" id="Phobius"/>
    </source>
</evidence>
<keyword evidence="2" id="KW-0812">Transmembrane</keyword>
<dbReference type="EMBL" id="JAOTPV010000001">
    <property type="protein sequence ID" value="KAJ4490270.1"/>
    <property type="molecule type" value="Genomic_DNA"/>
</dbReference>
<evidence type="ECO:0000313" key="3">
    <source>
        <dbReference type="EMBL" id="KAJ4490270.1"/>
    </source>
</evidence>
<dbReference type="OrthoDB" id="2958341at2759"/>
<gene>
    <name evidence="3" type="ORF">J3R30DRAFT_59822</name>
</gene>
<feature type="transmembrane region" description="Helical" evidence="2">
    <location>
        <begin position="6"/>
        <end position="27"/>
    </location>
</feature>
<evidence type="ECO:0000313" key="4">
    <source>
        <dbReference type="Proteomes" id="UP001150266"/>
    </source>
</evidence>
<evidence type="ECO:0000256" key="1">
    <source>
        <dbReference type="SAM" id="MobiDB-lite"/>
    </source>
</evidence>
<feature type="compositionally biased region" description="Basic and acidic residues" evidence="1">
    <location>
        <begin position="66"/>
        <end position="79"/>
    </location>
</feature>